<dbReference type="Gene3D" id="1.20.1250.20">
    <property type="entry name" value="MFS general substrate transporter like domains"/>
    <property type="match status" value="1"/>
</dbReference>
<dbReference type="AlphaFoldDB" id="A0AA39M2S6"/>
<feature type="transmembrane region" description="Helical" evidence="12">
    <location>
        <begin position="506"/>
        <end position="533"/>
    </location>
</feature>
<feature type="transmembrane region" description="Helical" evidence="12">
    <location>
        <begin position="800"/>
        <end position="821"/>
    </location>
</feature>
<comment type="subcellular location">
    <subcellularLocation>
        <location evidence="1">Membrane</location>
        <topology evidence="1">Multi-pass membrane protein</topology>
    </subcellularLocation>
</comment>
<dbReference type="InterPro" id="IPR037272">
    <property type="entry name" value="SNS_sf"/>
</dbReference>
<dbReference type="PROSITE" id="PS50850">
    <property type="entry name" value="MFS"/>
    <property type="match status" value="1"/>
</dbReference>
<feature type="transmembrane region" description="Helical" evidence="12">
    <location>
        <begin position="703"/>
        <end position="728"/>
    </location>
</feature>
<feature type="binding site" evidence="9">
    <location>
        <position position="816"/>
    </location>
    <ligand>
        <name>Na(+)</name>
        <dbReference type="ChEBI" id="CHEBI:29101"/>
        <label>1</label>
    </ligand>
</feature>
<feature type="transmembrane region" description="Helical" evidence="12">
    <location>
        <begin position="629"/>
        <end position="649"/>
    </location>
</feature>
<evidence type="ECO:0000256" key="4">
    <source>
        <dbReference type="ARBA" id="ARBA00022692"/>
    </source>
</evidence>
<evidence type="ECO:0000256" key="1">
    <source>
        <dbReference type="ARBA" id="ARBA00004141"/>
    </source>
</evidence>
<accession>A0AA39M2S6</accession>
<organism evidence="14 15">
    <name type="scientific">Steinernema hermaphroditum</name>
    <dbReference type="NCBI Taxonomy" id="289476"/>
    <lineage>
        <taxon>Eukaryota</taxon>
        <taxon>Metazoa</taxon>
        <taxon>Ecdysozoa</taxon>
        <taxon>Nematoda</taxon>
        <taxon>Chromadorea</taxon>
        <taxon>Rhabditida</taxon>
        <taxon>Tylenchina</taxon>
        <taxon>Panagrolaimomorpha</taxon>
        <taxon>Strongyloidoidea</taxon>
        <taxon>Steinernematidae</taxon>
        <taxon>Steinernema</taxon>
    </lineage>
</organism>
<proteinExistence type="inferred from homology"/>
<evidence type="ECO:0000313" key="15">
    <source>
        <dbReference type="Proteomes" id="UP001175271"/>
    </source>
</evidence>
<keyword evidence="7 12" id="KW-0472">Membrane</keyword>
<keyword evidence="9" id="KW-0479">Metal-binding</keyword>
<evidence type="ECO:0000313" key="14">
    <source>
        <dbReference type="EMBL" id="KAK0418474.1"/>
    </source>
</evidence>
<feature type="transmembrane region" description="Helical" evidence="12">
    <location>
        <begin position="138"/>
        <end position="158"/>
    </location>
</feature>
<evidence type="ECO:0000256" key="3">
    <source>
        <dbReference type="ARBA" id="ARBA00022448"/>
    </source>
</evidence>
<comment type="caution">
    <text evidence="14">The sequence shown here is derived from an EMBL/GenBank/DDBJ whole genome shotgun (WGS) entry which is preliminary data.</text>
</comment>
<feature type="transmembrane region" description="Helical" evidence="12">
    <location>
        <begin position="222"/>
        <end position="241"/>
    </location>
</feature>
<feature type="binding site" evidence="9">
    <location>
        <position position="440"/>
    </location>
    <ligand>
        <name>Na(+)</name>
        <dbReference type="ChEBI" id="CHEBI:29101"/>
        <label>1</label>
    </ligand>
</feature>
<evidence type="ECO:0000259" key="13">
    <source>
        <dbReference type="PROSITE" id="PS50850"/>
    </source>
</evidence>
<feature type="transmembrane region" description="Helical" evidence="12">
    <location>
        <begin position="12"/>
        <end position="32"/>
    </location>
</feature>
<evidence type="ECO:0000256" key="7">
    <source>
        <dbReference type="ARBA" id="ARBA00023136"/>
    </source>
</evidence>
<feature type="transmembrane region" description="Helical" evidence="12">
    <location>
        <begin position="290"/>
        <end position="307"/>
    </location>
</feature>
<dbReference type="EMBL" id="JAUCMV010000002">
    <property type="protein sequence ID" value="KAK0418474.1"/>
    <property type="molecule type" value="Genomic_DNA"/>
</dbReference>
<feature type="transmembrane region" description="Helical" evidence="12">
    <location>
        <begin position="39"/>
        <end position="59"/>
    </location>
</feature>
<feature type="transmembrane region" description="Helical" evidence="12">
    <location>
        <begin position="313"/>
        <end position="337"/>
    </location>
</feature>
<feature type="transmembrane region" description="Helical" evidence="12">
    <location>
        <begin position="872"/>
        <end position="894"/>
    </location>
</feature>
<dbReference type="GO" id="GO:0005886">
    <property type="term" value="C:plasma membrane"/>
    <property type="evidence" value="ECO:0007669"/>
    <property type="project" value="TreeGrafter"/>
</dbReference>
<dbReference type="SUPFAM" id="SSF103473">
    <property type="entry name" value="MFS general substrate transporter"/>
    <property type="match status" value="1"/>
</dbReference>
<protein>
    <recommendedName>
        <fullName evidence="13">Major facilitator superfamily (MFS) profile domain-containing protein</fullName>
    </recommendedName>
</protein>
<evidence type="ECO:0000256" key="5">
    <source>
        <dbReference type="ARBA" id="ARBA00022847"/>
    </source>
</evidence>
<feature type="transmembrane region" description="Helical" evidence="12">
    <location>
        <begin position="842"/>
        <end position="866"/>
    </location>
</feature>
<feature type="transmembrane region" description="Helical" evidence="12">
    <location>
        <begin position="461"/>
        <end position="485"/>
    </location>
</feature>
<feature type="transmembrane region" description="Helical" evidence="12">
    <location>
        <begin position="957"/>
        <end position="979"/>
    </location>
</feature>
<dbReference type="InterPro" id="IPR000175">
    <property type="entry name" value="Na/ntran_symport"/>
</dbReference>
<keyword evidence="6 12" id="KW-1133">Transmembrane helix</keyword>
<dbReference type="SUPFAM" id="SSF161070">
    <property type="entry name" value="SNF-like"/>
    <property type="match status" value="1"/>
</dbReference>
<evidence type="ECO:0000256" key="12">
    <source>
        <dbReference type="SAM" id="Phobius"/>
    </source>
</evidence>
<dbReference type="GO" id="GO:0089718">
    <property type="term" value="P:amino acid import across plasma membrane"/>
    <property type="evidence" value="ECO:0007669"/>
    <property type="project" value="TreeGrafter"/>
</dbReference>
<dbReference type="InterPro" id="IPR011701">
    <property type="entry name" value="MFS"/>
</dbReference>
<dbReference type="InterPro" id="IPR036259">
    <property type="entry name" value="MFS_trans_sf"/>
</dbReference>
<feature type="transmembrane region" description="Helical" evidence="12">
    <location>
        <begin position="740"/>
        <end position="764"/>
    </location>
</feature>
<dbReference type="Pfam" id="PF07690">
    <property type="entry name" value="MFS_1"/>
    <property type="match status" value="1"/>
</dbReference>
<feature type="transmembrane region" description="Helical" evidence="12">
    <location>
        <begin position="915"/>
        <end position="937"/>
    </location>
</feature>
<feature type="disulfide bond" evidence="10">
    <location>
        <begin position="545"/>
        <end position="554"/>
    </location>
</feature>
<feature type="region of interest" description="Disordered" evidence="11">
    <location>
        <begin position="1046"/>
        <end position="1097"/>
    </location>
</feature>
<dbReference type="PROSITE" id="PS50267">
    <property type="entry name" value="NA_NEUROTRAN_SYMP_3"/>
    <property type="match status" value="1"/>
</dbReference>
<evidence type="ECO:0000256" key="8">
    <source>
        <dbReference type="ARBA" id="ARBA00023180"/>
    </source>
</evidence>
<keyword evidence="5" id="KW-0769">Symport</keyword>
<dbReference type="GO" id="GO:0015179">
    <property type="term" value="F:L-amino acid transmembrane transporter activity"/>
    <property type="evidence" value="ECO:0007669"/>
    <property type="project" value="TreeGrafter"/>
</dbReference>
<feature type="compositionally biased region" description="Polar residues" evidence="11">
    <location>
        <begin position="1055"/>
        <end position="1066"/>
    </location>
</feature>
<dbReference type="PRINTS" id="PR00176">
    <property type="entry name" value="NANEUSMPORT"/>
</dbReference>
<evidence type="ECO:0000256" key="2">
    <source>
        <dbReference type="ARBA" id="ARBA00006459"/>
    </source>
</evidence>
<keyword evidence="8" id="KW-0325">Glycoprotein</keyword>
<keyword evidence="3" id="KW-0813">Transport</keyword>
<feature type="transmembrane region" description="Helical" evidence="12">
    <location>
        <begin position="658"/>
        <end position="678"/>
    </location>
</feature>
<feature type="domain" description="Major facilitator superfamily (MFS) profile" evidence="13">
    <location>
        <begin position="1"/>
        <end position="188"/>
    </location>
</feature>
<reference evidence="14" key="1">
    <citation type="submission" date="2023-06" db="EMBL/GenBank/DDBJ databases">
        <title>Genomic analysis of the entomopathogenic nematode Steinernema hermaphroditum.</title>
        <authorList>
            <person name="Schwarz E.M."/>
            <person name="Heppert J.K."/>
            <person name="Baniya A."/>
            <person name="Schwartz H.T."/>
            <person name="Tan C.-H."/>
            <person name="Antoshechkin I."/>
            <person name="Sternberg P.W."/>
            <person name="Goodrich-Blair H."/>
            <person name="Dillman A.R."/>
        </authorList>
    </citation>
    <scope>NUCLEOTIDE SEQUENCE</scope>
    <source>
        <strain evidence="14">PS9179</strain>
        <tissue evidence="14">Whole animal</tissue>
    </source>
</reference>
<feature type="binding site" evidence="9">
    <location>
        <position position="447"/>
    </location>
    <ligand>
        <name>Na(+)</name>
        <dbReference type="ChEBI" id="CHEBI:29101"/>
        <label>1</label>
    </ligand>
</feature>
<feature type="transmembrane region" description="Helical" evidence="12">
    <location>
        <begin position="261"/>
        <end position="283"/>
    </location>
</feature>
<sequence>MNVLSRDRLIFVLQFVSFLDMFGASFIVTVLPEFFRSEIGLSVSAAGVLASVYGVFQFLTSPLIGSEADRIGYQTVTLTCLVLTTLSYGFLQTTSLWLIVLSRLLCGTFKHTQSTCRSLLGILTKDDQKGQVKALGRFNSMSNLAFIFAPTLAGWANVSLGYRTTFLIGTSAFAVNSVLTALFVPNVRDATESKESKQQSKSWLHPLIAMLDQFRQVDWTKLRVIFGIRLLTTFVMILYRSNFNWFMKERFEADTAMQGYLISWQGLTQFLISFNIGAVVSFIGIPLGRLLYLNCFAFAAVFIGLSFSTSFWLYTFFLTLLNILSCLCRVIVVEMAIVKCKEGRRALGFWMSFSSQGERHSRARSTNVGDGAVDEKSPLQTTAANSDANSLYPPFVTKVGDYVREGDIEYPFEDPFAGGDENKIRGNWSSRADYILSVVGFTFGLGNLWRFPYYLSQQGGLAFMIPYCVMLLLAAMPTLLMELSLGQFISLGAMSIWKVVPLFKGIGIAMIIIACSIAIMYNVVSAWAMFYLVNSLKLTLPWATCGNHWNSQNCSVWNRDIIESCQLQNGTVLLNGTCVPIASLELDNVTTPTPMLSAFRVGNYVMPSLEYFHREVLMLSSGFDVVGQINIQLVICLFVSWIAVFLCLFKGIKSGGKVVYITVIVPYIILLVLIARFLTLPGSLDGLYYFYSPDWDVLYDLRVWGSAAVQVFYSLSTCSGGLITLSSYNRFHNNVFKDVWIISMVDVVTSLFCSTLVFAAIGFMCYEMDISMSQFEFQEGAELVFVVFSESVAKLPVAPLYAVLFFIMLFLIILSSELFIVETVVSSICDEFPERLRRNHRHVLTCVTVAFLILGVPLCCSAAMYWMMLVDYYTGTWPLIIIAFFECMAVCWVYGVDNFLDNIKWMIRFYPPIYLFWKLLWKFVCPAVFLTILAFVWADFHPMRYDDYLFPHWCNWLGWSISFAPLVAIPIAAVYKFCAADGRIAKRWRDLLCPEDDWGPALAVHRAERYPLQIPEARRLFASHLDGSSKQPIMGVMADASPMASEETDALLAPTSPSKQRSQSSLARGVSAGTGSVVRQPATGGSLLPSFDRETAI</sequence>
<evidence type="ECO:0000256" key="11">
    <source>
        <dbReference type="SAM" id="MobiDB-lite"/>
    </source>
</evidence>
<evidence type="ECO:0000256" key="10">
    <source>
        <dbReference type="PIRSR" id="PIRSR600175-2"/>
    </source>
</evidence>
<gene>
    <name evidence="14" type="ORF">QR680_013577</name>
</gene>
<evidence type="ECO:0000256" key="9">
    <source>
        <dbReference type="PIRSR" id="PIRSR600175-1"/>
    </source>
</evidence>
<feature type="transmembrane region" description="Helical" evidence="12">
    <location>
        <begin position="432"/>
        <end position="449"/>
    </location>
</feature>
<dbReference type="InterPro" id="IPR020846">
    <property type="entry name" value="MFS_dom"/>
</dbReference>
<comment type="similarity">
    <text evidence="2">Belongs to the sodium:neurotransmitter symporter (SNF) (TC 2.A.22) family.</text>
</comment>
<dbReference type="GO" id="GO:0005283">
    <property type="term" value="F:amino acid:sodium symporter activity"/>
    <property type="evidence" value="ECO:0007669"/>
    <property type="project" value="TreeGrafter"/>
</dbReference>
<keyword evidence="15" id="KW-1185">Reference proteome</keyword>
<keyword evidence="9" id="KW-0915">Sodium</keyword>
<name>A0AA39M2S6_9BILA</name>
<dbReference type="PANTHER" id="PTHR11616">
    <property type="entry name" value="SODIUM/CHLORIDE DEPENDENT TRANSPORTER"/>
    <property type="match status" value="1"/>
</dbReference>
<feature type="transmembrane region" description="Helical" evidence="12">
    <location>
        <begin position="71"/>
        <end position="91"/>
    </location>
</feature>
<feature type="binding site" evidence="9">
    <location>
        <position position="714"/>
    </location>
    <ligand>
        <name>Na(+)</name>
        <dbReference type="ChEBI" id="CHEBI:29101"/>
        <label>1</label>
    </ligand>
</feature>
<dbReference type="GO" id="GO:0046872">
    <property type="term" value="F:metal ion binding"/>
    <property type="evidence" value="ECO:0007669"/>
    <property type="project" value="UniProtKB-KW"/>
</dbReference>
<evidence type="ECO:0000256" key="6">
    <source>
        <dbReference type="ARBA" id="ARBA00022989"/>
    </source>
</evidence>
<keyword evidence="10" id="KW-1015">Disulfide bond</keyword>
<dbReference type="PANTHER" id="PTHR11616:SF321">
    <property type="entry name" value="SODIUM-DEPENDENT NUTRIENT AMINO ACID TRANSPORTER 1-RELATED"/>
    <property type="match status" value="1"/>
</dbReference>
<dbReference type="Proteomes" id="UP001175271">
    <property type="component" value="Unassembled WGS sequence"/>
</dbReference>
<dbReference type="Pfam" id="PF00209">
    <property type="entry name" value="SNF"/>
    <property type="match status" value="1"/>
</dbReference>
<keyword evidence="4 12" id="KW-0812">Transmembrane</keyword>
<feature type="transmembrane region" description="Helical" evidence="12">
    <location>
        <begin position="164"/>
        <end position="184"/>
    </location>
</feature>